<evidence type="ECO:0000313" key="2">
    <source>
        <dbReference type="Proteomes" id="UP001601521"/>
    </source>
</evidence>
<evidence type="ECO:0000313" key="1">
    <source>
        <dbReference type="EMBL" id="MFF0452104.1"/>
    </source>
</evidence>
<dbReference type="RefSeq" id="WP_387248259.1">
    <property type="nucleotide sequence ID" value="NZ_JBIALX010000001.1"/>
</dbReference>
<protein>
    <submittedName>
        <fullName evidence="1">Uncharacterized protein</fullName>
    </submittedName>
</protein>
<organism evidence="1 2">
    <name type="scientific">Nocardia africana</name>
    <dbReference type="NCBI Taxonomy" id="134964"/>
    <lineage>
        <taxon>Bacteria</taxon>
        <taxon>Bacillati</taxon>
        <taxon>Actinomycetota</taxon>
        <taxon>Actinomycetes</taxon>
        <taxon>Mycobacteriales</taxon>
        <taxon>Nocardiaceae</taxon>
        <taxon>Nocardia</taxon>
    </lineage>
</organism>
<name>A0ABW6NAR5_9NOCA</name>
<reference evidence="1 2" key="1">
    <citation type="submission" date="2024-10" db="EMBL/GenBank/DDBJ databases">
        <title>The Natural Products Discovery Center: Release of the First 8490 Sequenced Strains for Exploring Actinobacteria Biosynthetic Diversity.</title>
        <authorList>
            <person name="Kalkreuter E."/>
            <person name="Kautsar S.A."/>
            <person name="Yang D."/>
            <person name="Bader C.D."/>
            <person name="Teijaro C.N."/>
            <person name="Fluegel L."/>
            <person name="Davis C.M."/>
            <person name="Simpson J.R."/>
            <person name="Lauterbach L."/>
            <person name="Steele A.D."/>
            <person name="Gui C."/>
            <person name="Meng S."/>
            <person name="Li G."/>
            <person name="Viehrig K."/>
            <person name="Ye F."/>
            <person name="Su P."/>
            <person name="Kiefer A.F."/>
            <person name="Nichols A."/>
            <person name="Cepeda A.J."/>
            <person name="Yan W."/>
            <person name="Fan B."/>
            <person name="Jiang Y."/>
            <person name="Adhikari A."/>
            <person name="Zheng C.-J."/>
            <person name="Schuster L."/>
            <person name="Cowan T.M."/>
            <person name="Smanski M.J."/>
            <person name="Chevrette M.G."/>
            <person name="De Carvalho L.P.S."/>
            <person name="Shen B."/>
        </authorList>
    </citation>
    <scope>NUCLEOTIDE SEQUENCE [LARGE SCALE GENOMIC DNA]</scope>
    <source>
        <strain evidence="1 2">NPDC004550</strain>
    </source>
</reference>
<keyword evidence="2" id="KW-1185">Reference proteome</keyword>
<proteinExistence type="predicted"/>
<gene>
    <name evidence="1" type="ORF">ACFYTH_01915</name>
</gene>
<accession>A0ABW6NAR5</accession>
<dbReference type="Proteomes" id="UP001601521">
    <property type="component" value="Unassembled WGS sequence"/>
</dbReference>
<sequence length="44" mass="4998">MNPIVQAAADRVRKSKNRRKVKDLPVNWECAGQLGLFDTSEVKQ</sequence>
<comment type="caution">
    <text evidence="1">The sequence shown here is derived from an EMBL/GenBank/DDBJ whole genome shotgun (WGS) entry which is preliminary data.</text>
</comment>
<dbReference type="EMBL" id="JBIALX010000001">
    <property type="protein sequence ID" value="MFF0452104.1"/>
    <property type="molecule type" value="Genomic_DNA"/>
</dbReference>